<dbReference type="Proteomes" id="UP000003672">
    <property type="component" value="Unassembled WGS sequence"/>
</dbReference>
<comment type="caution">
    <text evidence="1">The sequence shown here is derived from an EMBL/GenBank/DDBJ whole genome shotgun (WGS) entry which is preliminary data.</text>
</comment>
<reference evidence="1 2" key="1">
    <citation type="submission" date="2010-06" db="EMBL/GenBank/DDBJ databases">
        <authorList>
            <person name="Muzny D."/>
            <person name="Qin X."/>
            <person name="Buhay C."/>
            <person name="Dugan-Rocha S."/>
            <person name="Ding Y."/>
            <person name="Chen G."/>
            <person name="Hawes A."/>
            <person name="Holder M."/>
            <person name="Jhangiani S."/>
            <person name="Johnson A."/>
            <person name="Khan Z."/>
            <person name="Li Z."/>
            <person name="Liu W."/>
            <person name="Liu X."/>
            <person name="Perez L."/>
            <person name="Shen H."/>
            <person name="Wang Q."/>
            <person name="Watt J."/>
            <person name="Xi L."/>
            <person name="Xin Y."/>
            <person name="Zhou J."/>
            <person name="Deng J."/>
            <person name="Jiang H."/>
            <person name="Liu Y."/>
            <person name="Qu J."/>
            <person name="Song X.-Z."/>
            <person name="Zhang L."/>
            <person name="Villasana D."/>
            <person name="Johnson A."/>
            <person name="Liu J."/>
            <person name="Liyanage D."/>
            <person name="Lorensuhewa L."/>
            <person name="Robinson T."/>
            <person name="Song A."/>
            <person name="Song B.-B."/>
            <person name="Dinh H."/>
            <person name="Thornton R."/>
            <person name="Coyle M."/>
            <person name="Francisco L."/>
            <person name="Jackson L."/>
            <person name="Javaid M."/>
            <person name="Korchina V."/>
            <person name="Kovar C."/>
            <person name="Mata R."/>
            <person name="Mathew T."/>
            <person name="Ngo R."/>
            <person name="Nguyen L."/>
            <person name="Nguyen N."/>
            <person name="Okwuonu G."/>
            <person name="Ongeri F."/>
            <person name="Pham C."/>
            <person name="Simmons D."/>
            <person name="Wilczek-Boney K."/>
            <person name="Hale W."/>
            <person name="Jakkamsetti A."/>
            <person name="Pham P."/>
            <person name="Ruth R."/>
            <person name="San Lucas F."/>
            <person name="Warren J."/>
            <person name="Zhang J."/>
            <person name="Zhao Z."/>
            <person name="Zhou C."/>
            <person name="Zhu D."/>
            <person name="Lee S."/>
            <person name="Bess C."/>
            <person name="Blankenburg K."/>
            <person name="Forbes L."/>
            <person name="Fu Q."/>
            <person name="Gubbala S."/>
            <person name="Hirani K."/>
            <person name="Jayaseelan J.C."/>
            <person name="Lara F."/>
            <person name="Munidasa M."/>
            <person name="Palculict T."/>
            <person name="Patil S."/>
            <person name="Pu L.-L."/>
            <person name="Saada N."/>
            <person name="Tang L."/>
            <person name="Weissenberger G."/>
            <person name="Zhu Y."/>
            <person name="Hemphill L."/>
            <person name="Shang Y."/>
            <person name="Youmans B."/>
            <person name="Ayvaz T."/>
            <person name="Ross M."/>
            <person name="Santibanez J."/>
            <person name="Aqrawi P."/>
            <person name="Gross S."/>
            <person name="Joshi V."/>
            <person name="Fowler G."/>
            <person name="Nazareth L."/>
            <person name="Reid J."/>
            <person name="Worley K."/>
            <person name="Petrosino J."/>
            <person name="Highlander S."/>
            <person name="Gibbs R."/>
        </authorList>
    </citation>
    <scope>NUCLEOTIDE SEQUENCE [LARGE SCALE GENOMIC DNA]</scope>
    <source>
        <strain evidence="1 2">JV-V03</strain>
    </source>
</reference>
<evidence type="ECO:0000313" key="1">
    <source>
        <dbReference type="EMBL" id="EFJ70524.1"/>
    </source>
</evidence>
<proteinExistence type="predicted"/>
<protein>
    <submittedName>
        <fullName evidence="1">Uncharacterized protein</fullName>
    </submittedName>
</protein>
<dbReference type="AlphaFoldDB" id="A0AA87ANX6"/>
<organism evidence="1 2">
    <name type="scientific">Lactobacillus paragasseri JV-V03</name>
    <dbReference type="NCBI Taxonomy" id="525326"/>
    <lineage>
        <taxon>Bacteria</taxon>
        <taxon>Bacillati</taxon>
        <taxon>Bacillota</taxon>
        <taxon>Bacilli</taxon>
        <taxon>Lactobacillales</taxon>
        <taxon>Lactobacillaceae</taxon>
        <taxon>Lactobacillus</taxon>
    </lineage>
</organism>
<dbReference type="EMBL" id="ACGO02000001">
    <property type="protein sequence ID" value="EFJ70524.1"/>
    <property type="molecule type" value="Genomic_DNA"/>
</dbReference>
<name>A0AA87ANX6_9LACO</name>
<evidence type="ECO:0000313" key="2">
    <source>
        <dbReference type="Proteomes" id="UP000003672"/>
    </source>
</evidence>
<dbReference type="RefSeq" id="WP_003649146.1">
    <property type="nucleotide sequence ID" value="NZ_CP040500.1"/>
</dbReference>
<accession>A0AA87ANX6</accession>
<sequence length="89" mass="9868">MEVIDKRGEKQANDWQVGDVVCFWEDVENKRYAIITHISQEDGYGLTNLGVNAGIEEALFAATASSVIDILIDRGVHVKKVNAHLVVED</sequence>
<gene>
    <name evidence="1" type="ORF">HMPREF0514_10968</name>
</gene>